<evidence type="ECO:0000313" key="2">
    <source>
        <dbReference type="Proteomes" id="UP001164539"/>
    </source>
</evidence>
<organism evidence="1 2">
    <name type="scientific">Melia azedarach</name>
    <name type="common">Chinaberry tree</name>
    <dbReference type="NCBI Taxonomy" id="155640"/>
    <lineage>
        <taxon>Eukaryota</taxon>
        <taxon>Viridiplantae</taxon>
        <taxon>Streptophyta</taxon>
        <taxon>Embryophyta</taxon>
        <taxon>Tracheophyta</taxon>
        <taxon>Spermatophyta</taxon>
        <taxon>Magnoliopsida</taxon>
        <taxon>eudicotyledons</taxon>
        <taxon>Gunneridae</taxon>
        <taxon>Pentapetalae</taxon>
        <taxon>rosids</taxon>
        <taxon>malvids</taxon>
        <taxon>Sapindales</taxon>
        <taxon>Meliaceae</taxon>
        <taxon>Melia</taxon>
    </lineage>
</organism>
<reference evidence="1 2" key="1">
    <citation type="journal article" date="2023" name="Science">
        <title>Complex scaffold remodeling in plant triterpene biosynthesis.</title>
        <authorList>
            <person name="De La Pena R."/>
            <person name="Hodgson H."/>
            <person name="Liu J.C."/>
            <person name="Stephenson M.J."/>
            <person name="Martin A.C."/>
            <person name="Owen C."/>
            <person name="Harkess A."/>
            <person name="Leebens-Mack J."/>
            <person name="Jimenez L.E."/>
            <person name="Osbourn A."/>
            <person name="Sattely E.S."/>
        </authorList>
    </citation>
    <scope>NUCLEOTIDE SEQUENCE [LARGE SCALE GENOMIC DNA]</scope>
    <source>
        <strain evidence="2">cv. JPN11</strain>
        <tissue evidence="1">Leaf</tissue>
    </source>
</reference>
<dbReference type="EMBL" id="CM051395">
    <property type="protein sequence ID" value="KAJ4725698.1"/>
    <property type="molecule type" value="Genomic_DNA"/>
</dbReference>
<proteinExistence type="predicted"/>
<dbReference type="Proteomes" id="UP001164539">
    <property type="component" value="Chromosome 2"/>
</dbReference>
<name>A0ACC1YR93_MELAZ</name>
<evidence type="ECO:0000313" key="1">
    <source>
        <dbReference type="EMBL" id="KAJ4725698.1"/>
    </source>
</evidence>
<comment type="caution">
    <text evidence="1">The sequence shown here is derived from an EMBL/GenBank/DDBJ whole genome shotgun (WGS) entry which is preliminary data.</text>
</comment>
<accession>A0ACC1YR93</accession>
<protein>
    <submittedName>
        <fullName evidence="1">Universal stress protein A</fullName>
    </submittedName>
</protein>
<keyword evidence="2" id="KW-1185">Reference proteome</keyword>
<gene>
    <name evidence="1" type="ORF">OWV82_004527</name>
</gene>
<sequence>MTRDRKIGAALDFSRGSKLALRWVIDNLLDEGDTVYIIHVKRPEGEEAGSPLIPWEEFHQPEVMQTYEVNLDHEVVHILNTASWQKHVRVVAKIYWGDAREKLCGAVEDLKLDSLVMGSRGLGSIGRVVLGSVSNHVVTHATCPVTIVKQPPGV</sequence>